<proteinExistence type="predicted"/>
<keyword evidence="1" id="KW-0472">Membrane</keyword>
<evidence type="ECO:0000313" key="2">
    <source>
        <dbReference type="EMBL" id="EET62787.1"/>
    </source>
</evidence>
<name>C6L948_9FIRM</name>
<dbReference type="Proteomes" id="UP000005561">
    <property type="component" value="Unassembled WGS sequence"/>
</dbReference>
<dbReference type="EMBL" id="ACCL02000001">
    <property type="protein sequence ID" value="EET62787.1"/>
    <property type="molecule type" value="Genomic_DNA"/>
</dbReference>
<keyword evidence="1" id="KW-0812">Transmembrane</keyword>
<reference evidence="2" key="1">
    <citation type="submission" date="2009-07" db="EMBL/GenBank/DDBJ databases">
        <authorList>
            <person name="Weinstock G."/>
            <person name="Sodergren E."/>
            <person name="Clifton S."/>
            <person name="Fulton L."/>
            <person name="Fulton B."/>
            <person name="Courtney L."/>
            <person name="Fronick C."/>
            <person name="Harrison M."/>
            <person name="Strong C."/>
            <person name="Farmer C."/>
            <person name="Delahaunty K."/>
            <person name="Markovic C."/>
            <person name="Hall O."/>
            <person name="Minx P."/>
            <person name="Tomlinson C."/>
            <person name="Mitreva M."/>
            <person name="Nelson J."/>
            <person name="Hou S."/>
            <person name="Wollam A."/>
            <person name="Pepin K.H."/>
            <person name="Johnson M."/>
            <person name="Bhonagiri V."/>
            <person name="Nash W.E."/>
            <person name="Warren W."/>
            <person name="Chinwalla A."/>
            <person name="Mardis E.R."/>
            <person name="Wilson R.K."/>
        </authorList>
    </citation>
    <scope>NUCLEOTIDE SEQUENCE [LARGE SCALE GENOMIC DNA]</scope>
    <source>
        <strain evidence="2">DSM 14469</strain>
    </source>
</reference>
<protein>
    <submittedName>
        <fullName evidence="2">Uncharacterized protein</fullName>
    </submittedName>
</protein>
<sequence>MGAFEPDIIQSKEQITERKGDASCCGMAFLFLFLLLTGVSGVEKETKKKEL</sequence>
<keyword evidence="3" id="KW-1185">Reference proteome</keyword>
<keyword evidence="1" id="KW-1133">Transmembrane helix</keyword>
<dbReference type="AlphaFoldDB" id="C6L948"/>
<evidence type="ECO:0000256" key="1">
    <source>
        <dbReference type="SAM" id="Phobius"/>
    </source>
</evidence>
<accession>C6L948</accession>
<organism evidence="2 3">
    <name type="scientific">Marvinbryantia formatexigens DSM 14469</name>
    <dbReference type="NCBI Taxonomy" id="478749"/>
    <lineage>
        <taxon>Bacteria</taxon>
        <taxon>Bacillati</taxon>
        <taxon>Bacillota</taxon>
        <taxon>Clostridia</taxon>
        <taxon>Lachnospirales</taxon>
        <taxon>Lachnospiraceae</taxon>
        <taxon>Marvinbryantia</taxon>
    </lineage>
</organism>
<gene>
    <name evidence="2" type="ORF">BRYFOR_05138</name>
</gene>
<comment type="caution">
    <text evidence="2">The sequence shown here is derived from an EMBL/GenBank/DDBJ whole genome shotgun (WGS) entry which is preliminary data.</text>
</comment>
<evidence type="ECO:0000313" key="3">
    <source>
        <dbReference type="Proteomes" id="UP000005561"/>
    </source>
</evidence>
<feature type="transmembrane region" description="Helical" evidence="1">
    <location>
        <begin position="20"/>
        <end position="42"/>
    </location>
</feature>